<dbReference type="PRINTS" id="PR01449">
    <property type="entry name" value="BKCHANNELA"/>
</dbReference>
<proteinExistence type="predicted"/>
<dbReference type="Ensembl" id="ENSSOCT00000012574.1">
    <property type="protein sequence ID" value="ENSSOCP00000012239.1"/>
    <property type="gene ID" value="ENSSOCG00000009316.1"/>
</dbReference>
<keyword evidence="2" id="KW-0813">Transport</keyword>
<evidence type="ECO:0000256" key="7">
    <source>
        <dbReference type="ARBA" id="ARBA00022989"/>
    </source>
</evidence>
<evidence type="ECO:0000256" key="10">
    <source>
        <dbReference type="ARBA" id="ARBA00023303"/>
    </source>
</evidence>
<dbReference type="Proteomes" id="UP000694551">
    <property type="component" value="Unplaced"/>
</dbReference>
<evidence type="ECO:0000259" key="11">
    <source>
        <dbReference type="Pfam" id="PF03493"/>
    </source>
</evidence>
<dbReference type="InterPro" id="IPR003929">
    <property type="entry name" value="K_chnl_BK_asu"/>
</dbReference>
<keyword evidence="13" id="KW-1185">Reference proteome</keyword>
<evidence type="ECO:0000256" key="5">
    <source>
        <dbReference type="ARBA" id="ARBA00022826"/>
    </source>
</evidence>
<keyword evidence="3" id="KW-0633">Potassium transport</keyword>
<keyword evidence="10" id="KW-0407">Ion channel</keyword>
<feature type="domain" description="Calcium-activated potassium channel BK alpha subunit" evidence="11">
    <location>
        <begin position="40"/>
        <end position="117"/>
    </location>
</feature>
<sequence length="195" mass="22230">YRVLSIKNHYPNTRVILQIIQSHNKAYLPNIPSWGRRTGDSIICLAELKLGFIAQSCLVPGLSTLLTNLFIVEEDTEDKMLLEDKDYKVMTFQLSNDFAGMTFIEVCENCHQIDKLITLLIASQYSAILINPSAQIKLHRNTMGFFIARSLAEVKRKTFKNFAQNLSQVILKSFSRLKKNLNMLTVFLLTISLEG</sequence>
<dbReference type="AlphaFoldDB" id="A0A8D0FAX8"/>
<keyword evidence="8" id="KW-0406">Ion transport</keyword>
<name>A0A8D0FAX8_STROC</name>
<accession>A0A8D0FAX8</accession>
<evidence type="ECO:0000256" key="1">
    <source>
        <dbReference type="ARBA" id="ARBA00004141"/>
    </source>
</evidence>
<keyword evidence="5" id="KW-0631">Potassium channel</keyword>
<keyword evidence="9" id="KW-0472">Membrane</keyword>
<reference evidence="12" key="2">
    <citation type="submission" date="2025-09" db="UniProtKB">
        <authorList>
            <consortium name="Ensembl"/>
        </authorList>
    </citation>
    <scope>IDENTIFICATION</scope>
</reference>
<keyword evidence="6" id="KW-0630">Potassium</keyword>
<evidence type="ECO:0000256" key="2">
    <source>
        <dbReference type="ARBA" id="ARBA00022448"/>
    </source>
</evidence>
<dbReference type="GO" id="GO:0005267">
    <property type="term" value="F:potassium channel activity"/>
    <property type="evidence" value="ECO:0007669"/>
    <property type="project" value="UniProtKB-KW"/>
</dbReference>
<keyword evidence="7" id="KW-1133">Transmembrane helix</keyword>
<evidence type="ECO:0000256" key="8">
    <source>
        <dbReference type="ARBA" id="ARBA00023065"/>
    </source>
</evidence>
<organism evidence="12 13">
    <name type="scientific">Strix occidentalis caurina</name>
    <name type="common">northern spotted owl</name>
    <dbReference type="NCBI Taxonomy" id="311401"/>
    <lineage>
        <taxon>Eukaryota</taxon>
        <taxon>Metazoa</taxon>
        <taxon>Chordata</taxon>
        <taxon>Craniata</taxon>
        <taxon>Vertebrata</taxon>
        <taxon>Euteleostomi</taxon>
        <taxon>Archelosauria</taxon>
        <taxon>Archosauria</taxon>
        <taxon>Dinosauria</taxon>
        <taxon>Saurischia</taxon>
        <taxon>Theropoda</taxon>
        <taxon>Coelurosauria</taxon>
        <taxon>Aves</taxon>
        <taxon>Neognathae</taxon>
        <taxon>Neoaves</taxon>
        <taxon>Telluraves</taxon>
        <taxon>Strigiformes</taxon>
        <taxon>Strigidae</taxon>
        <taxon>Strix</taxon>
    </lineage>
</organism>
<evidence type="ECO:0000256" key="9">
    <source>
        <dbReference type="ARBA" id="ARBA00023136"/>
    </source>
</evidence>
<evidence type="ECO:0000256" key="3">
    <source>
        <dbReference type="ARBA" id="ARBA00022538"/>
    </source>
</evidence>
<reference evidence="12" key="1">
    <citation type="submission" date="2025-08" db="UniProtKB">
        <authorList>
            <consortium name="Ensembl"/>
        </authorList>
    </citation>
    <scope>IDENTIFICATION</scope>
</reference>
<dbReference type="GO" id="GO:0016020">
    <property type="term" value="C:membrane"/>
    <property type="evidence" value="ECO:0007669"/>
    <property type="project" value="UniProtKB-SubCell"/>
</dbReference>
<dbReference type="InterPro" id="IPR047871">
    <property type="entry name" value="K_chnl_Slo-like"/>
</dbReference>
<dbReference type="PANTHER" id="PTHR10027">
    <property type="entry name" value="CALCIUM-ACTIVATED POTASSIUM CHANNEL ALPHA CHAIN"/>
    <property type="match status" value="1"/>
</dbReference>
<evidence type="ECO:0000256" key="4">
    <source>
        <dbReference type="ARBA" id="ARBA00022692"/>
    </source>
</evidence>
<comment type="subcellular location">
    <subcellularLocation>
        <location evidence="1">Membrane</location>
        <topology evidence="1">Multi-pass membrane protein</topology>
    </subcellularLocation>
</comment>
<evidence type="ECO:0000256" key="6">
    <source>
        <dbReference type="ARBA" id="ARBA00022958"/>
    </source>
</evidence>
<evidence type="ECO:0000313" key="12">
    <source>
        <dbReference type="Ensembl" id="ENSSOCP00000012239.1"/>
    </source>
</evidence>
<keyword evidence="4" id="KW-0812">Transmembrane</keyword>
<protein>
    <recommendedName>
        <fullName evidence="11">Calcium-activated potassium channel BK alpha subunit domain-containing protein</fullName>
    </recommendedName>
</protein>
<dbReference type="PANTHER" id="PTHR10027:SF23">
    <property type="entry name" value="POTASSIUM CHANNEL SUBFAMILY U MEMBER 1"/>
    <property type="match status" value="1"/>
</dbReference>
<dbReference type="Pfam" id="PF03493">
    <property type="entry name" value="BK_channel_a"/>
    <property type="match status" value="1"/>
</dbReference>
<evidence type="ECO:0000313" key="13">
    <source>
        <dbReference type="Proteomes" id="UP000694551"/>
    </source>
</evidence>